<reference evidence="3 4" key="1">
    <citation type="journal article" date="2013" name="Genome Announc.">
        <title>Genome Sequence of Novosphingobium lindaniclasticum LE124T, Isolated from a Hexachlorocyclohexane Dumpsite.</title>
        <authorList>
            <person name="Saxena A."/>
            <person name="Nayyar N."/>
            <person name="Sangwan N."/>
            <person name="Kumari R."/>
            <person name="Khurana J.P."/>
            <person name="Lal R."/>
        </authorList>
    </citation>
    <scope>NUCLEOTIDE SEQUENCE [LARGE SCALE GENOMIC DNA]</scope>
    <source>
        <strain evidence="3 4">LE124</strain>
    </source>
</reference>
<accession>T0H7I7</accession>
<keyword evidence="2" id="KW-0472">Membrane</keyword>
<feature type="compositionally biased region" description="Low complexity" evidence="1">
    <location>
        <begin position="167"/>
        <end position="177"/>
    </location>
</feature>
<proteinExistence type="predicted"/>
<feature type="region of interest" description="Disordered" evidence="1">
    <location>
        <begin position="1"/>
        <end position="23"/>
    </location>
</feature>
<dbReference type="AlphaFoldDB" id="T0H7I7"/>
<dbReference type="Proteomes" id="UP000015527">
    <property type="component" value="Unassembled WGS sequence"/>
</dbReference>
<evidence type="ECO:0000313" key="3">
    <source>
        <dbReference type="EMBL" id="EQB08992.1"/>
    </source>
</evidence>
<feature type="compositionally biased region" description="Polar residues" evidence="1">
    <location>
        <begin position="1"/>
        <end position="18"/>
    </location>
</feature>
<organism evidence="3 4">
    <name type="scientific">Novosphingobium lindaniclasticum LE124</name>
    <dbReference type="NCBI Taxonomy" id="1096930"/>
    <lineage>
        <taxon>Bacteria</taxon>
        <taxon>Pseudomonadati</taxon>
        <taxon>Pseudomonadota</taxon>
        <taxon>Alphaproteobacteria</taxon>
        <taxon>Sphingomonadales</taxon>
        <taxon>Sphingomonadaceae</taxon>
        <taxon>Novosphingobium</taxon>
    </lineage>
</organism>
<gene>
    <name evidence="3" type="ORF">L284_20310</name>
</gene>
<dbReference type="EMBL" id="ATHL01000138">
    <property type="protein sequence ID" value="EQB08992.1"/>
    <property type="molecule type" value="Genomic_DNA"/>
</dbReference>
<protein>
    <submittedName>
        <fullName evidence="3">Uncharacterized protein</fullName>
    </submittedName>
</protein>
<evidence type="ECO:0000256" key="1">
    <source>
        <dbReference type="SAM" id="MobiDB-lite"/>
    </source>
</evidence>
<comment type="caution">
    <text evidence="3">The sequence shown here is derived from an EMBL/GenBank/DDBJ whole genome shotgun (WGS) entry which is preliminary data.</text>
</comment>
<keyword evidence="2" id="KW-1133">Transmembrane helix</keyword>
<keyword evidence="2" id="KW-0812">Transmembrane</keyword>
<evidence type="ECO:0000256" key="2">
    <source>
        <dbReference type="SAM" id="Phobius"/>
    </source>
</evidence>
<dbReference type="PATRIC" id="fig|1096930.3.peg.3993"/>
<keyword evidence="4" id="KW-1185">Reference proteome</keyword>
<feature type="region of interest" description="Disordered" evidence="1">
    <location>
        <begin position="152"/>
        <end position="177"/>
    </location>
</feature>
<evidence type="ECO:0000313" key="4">
    <source>
        <dbReference type="Proteomes" id="UP000015527"/>
    </source>
</evidence>
<name>T0H7I7_9SPHN</name>
<sequence>MSKTDNTTPALPETSVSDANPGKVVPFKAAHEEQRPSEKVVAFVKKHPVLVVAGGLAAGALVSALLPRRVTRGVLSRGAHLAEAAGAATVLLGKETAEKAQVLGTSARKKAAVLADHAEKNGELAAERLEKYGMTALAAASALGRSAAKRAGDASEAATRQAHKIGHSASESASSGSHRIAEIFSGLTQRLPH</sequence>
<dbReference type="RefSeq" id="WP_021235748.1">
    <property type="nucleotide sequence ID" value="NZ_ATHL01000138.1"/>
</dbReference>
<feature type="transmembrane region" description="Helical" evidence="2">
    <location>
        <begin position="49"/>
        <end position="67"/>
    </location>
</feature>